<evidence type="ECO:0008006" key="5">
    <source>
        <dbReference type="Google" id="ProtNLM"/>
    </source>
</evidence>
<comment type="caution">
    <text evidence="3">The sequence shown here is derived from an EMBL/GenBank/DDBJ whole genome shotgun (WGS) entry which is preliminary data.</text>
</comment>
<proteinExistence type="predicted"/>
<feature type="transmembrane region" description="Helical" evidence="2">
    <location>
        <begin position="131"/>
        <end position="149"/>
    </location>
</feature>
<organism evidence="3 4">
    <name type="scientific">Nocardiopsis mwathae</name>
    <dbReference type="NCBI Taxonomy" id="1472723"/>
    <lineage>
        <taxon>Bacteria</taxon>
        <taxon>Bacillati</taxon>
        <taxon>Actinomycetota</taxon>
        <taxon>Actinomycetes</taxon>
        <taxon>Streptosporangiales</taxon>
        <taxon>Nocardiopsidaceae</taxon>
        <taxon>Nocardiopsis</taxon>
    </lineage>
</organism>
<protein>
    <recommendedName>
        <fullName evidence="5">DUF3159 domain-containing protein</fullName>
    </recommendedName>
</protein>
<evidence type="ECO:0000256" key="1">
    <source>
        <dbReference type="SAM" id="MobiDB-lite"/>
    </source>
</evidence>
<name>A0A7W9YFI6_9ACTN</name>
<evidence type="ECO:0000313" key="3">
    <source>
        <dbReference type="EMBL" id="MBB6171238.1"/>
    </source>
</evidence>
<feature type="transmembrane region" description="Helical" evidence="2">
    <location>
        <begin position="263"/>
        <end position="290"/>
    </location>
</feature>
<reference evidence="3 4" key="1">
    <citation type="submission" date="2020-08" db="EMBL/GenBank/DDBJ databases">
        <title>Sequencing the genomes of 1000 actinobacteria strains.</title>
        <authorList>
            <person name="Klenk H.-P."/>
        </authorList>
    </citation>
    <scope>NUCLEOTIDE SEQUENCE [LARGE SCALE GENOMIC DNA]</scope>
    <source>
        <strain evidence="3 4">DSM 46659</strain>
    </source>
</reference>
<feature type="compositionally biased region" description="Low complexity" evidence="1">
    <location>
        <begin position="54"/>
        <end position="65"/>
    </location>
</feature>
<dbReference type="AlphaFoldDB" id="A0A7W9YFI6"/>
<keyword evidence="2" id="KW-0812">Transmembrane</keyword>
<feature type="compositionally biased region" description="Polar residues" evidence="1">
    <location>
        <begin position="80"/>
        <end position="90"/>
    </location>
</feature>
<dbReference type="EMBL" id="JACHDS010000001">
    <property type="protein sequence ID" value="MBB6171238.1"/>
    <property type="molecule type" value="Genomic_DNA"/>
</dbReference>
<evidence type="ECO:0000256" key="2">
    <source>
        <dbReference type="SAM" id="Phobius"/>
    </source>
</evidence>
<feature type="transmembrane region" description="Helical" evidence="2">
    <location>
        <begin position="108"/>
        <end position="125"/>
    </location>
</feature>
<feature type="transmembrane region" description="Helical" evidence="2">
    <location>
        <begin position="233"/>
        <end position="251"/>
    </location>
</feature>
<feature type="transmembrane region" description="Helical" evidence="2">
    <location>
        <begin position="185"/>
        <end position="212"/>
    </location>
</feature>
<dbReference type="Proteomes" id="UP000546642">
    <property type="component" value="Unassembled WGS sequence"/>
</dbReference>
<dbReference type="RefSeq" id="WP_246421616.1">
    <property type="nucleotide sequence ID" value="NZ_JACHDS010000001.1"/>
</dbReference>
<feature type="region of interest" description="Disordered" evidence="1">
    <location>
        <begin position="1"/>
        <end position="90"/>
    </location>
</feature>
<keyword evidence="4" id="KW-1185">Reference proteome</keyword>
<accession>A0A7W9YFI6</accession>
<dbReference type="InterPro" id="IPR016566">
    <property type="entry name" value="UCP010219"/>
</dbReference>
<evidence type="ECO:0000313" key="4">
    <source>
        <dbReference type="Proteomes" id="UP000546642"/>
    </source>
</evidence>
<gene>
    <name evidence="3" type="ORF">HNR23_001298</name>
</gene>
<keyword evidence="2" id="KW-0472">Membrane</keyword>
<sequence>MTDQQRAVETSRPSPAPAPNGGTDRPGAADDAARTAPEPPQAAADRGADGSHGADGSNGSNGAAGPRRDGADGAPEPSENGEQPQVSEQTVEAVVRAQLSKALGGKRGMVEAAVPTIAFTVTYIVSQHLQLALGLGVGAAVALALVRIVQRSSVQFVFNSLFGIGIAAIFALRSGEAEDAFLPGIIYNAVYALVLIGTIVIRWPAVGLLIGSVTGDPTGWRDNPAVVKLSSRLTWLLVLPCVIRVAVQYPLWAAASYGIADTFALLGIAKIAMGWPLQVAALAAMVWLLARGRTAMDGPTLAPPRDRDGDGT</sequence>
<feature type="transmembrane region" description="Helical" evidence="2">
    <location>
        <begin position="156"/>
        <end position="173"/>
    </location>
</feature>
<keyword evidence="2" id="KW-1133">Transmembrane helix</keyword>
<feature type="compositionally biased region" description="Polar residues" evidence="1">
    <location>
        <begin position="1"/>
        <end position="13"/>
    </location>
</feature>
<dbReference type="Pfam" id="PF11361">
    <property type="entry name" value="DUF3159"/>
    <property type="match status" value="1"/>
</dbReference>